<gene>
    <name evidence="3" type="ORF">OHA22_43770</name>
</gene>
<organism evidence="3">
    <name type="scientific">Streptomyces sp. NBC_00093</name>
    <dbReference type="NCBI Taxonomy" id="2975649"/>
    <lineage>
        <taxon>Bacteria</taxon>
        <taxon>Bacillati</taxon>
        <taxon>Actinomycetota</taxon>
        <taxon>Actinomycetes</taxon>
        <taxon>Kitasatosporales</taxon>
        <taxon>Streptomycetaceae</taxon>
        <taxon>Streptomyces</taxon>
    </lineage>
</organism>
<dbReference type="Gene3D" id="3.30.1540.10">
    <property type="entry name" value="formyl-coa transferase, domain 3"/>
    <property type="match status" value="2"/>
</dbReference>
<dbReference type="InterPro" id="IPR050483">
    <property type="entry name" value="CoA-transferase_III_domain"/>
</dbReference>
<sequence length="807" mass="87233">MSPSPVEPPLSDFVVVDLSTGIAGAYCTKLLADGGAEVIKVEPPEGDPLRSWSASGATVAPGDDGALFSYLSCSKKSVVVDPGSPDDIGLVLGLLEAADAVVWSEGSAVAEHPALSPKEIRRTHPHLTVTSITPFGLDGPWRDRPATEFTLQAWSGGIIGLGRGAPDRAPVFVGGQVGAWASGAYAAAGTMASRLRGLGSGHGELVDLSMLEAHILCLTYYPVTCFDVLGRPWRSVRSLNMPGVAVAKDGLIALGCATAQQWSDFSAMVGHPEWIDKESPFSITERATEVSPVIQEWISSRTVAEVRELATAFRIPNALVANGANAPAMEHFEARESFRPNPRGGFLQPGPPYRLEPARLRPPRPAPRLGEHTDNIRAAHRTSRQTAVPDAAPDRLPFSGLRVLDMTAFWAGPSCTHVLAMLGAEVIHLESTSRPDGTRLIAGVPVTEDQWWEKSPIFSGLNTNKKSLTLNFQTERGLELLRRLVESCDVIVENYTPRVLDQIGLDYEAVRAIRPDAIMIRMPGFGLDGPWRDNAAFAYVIEDASGLTWLTGHPDQNPLEPYSIGDPNAGVHALNGLLLALEHRRRTGEGVLVEAAMVDAALNVAAEQVIEYSAYGALLQRAGNRGPVAAPQNLYLTADIDEFGKEDSWIAVAVATDEQWTALGNALGRPAWTMSPELATSDGRRTHHDHIDEHLGAWCRRHGADEIVERLWDAGVPVGKVMQPHRQAELSQLRFRGFFEEVDHPVNGPARHSTLPMRLSRGPDRRHTRHAPLLGQHNHEVLAELGLTEPEIAALEADGVIGRAPAW</sequence>
<keyword evidence="1 3" id="KW-0808">Transferase</keyword>
<dbReference type="InterPro" id="IPR003673">
    <property type="entry name" value="CoA-Trfase_fam_III"/>
</dbReference>
<dbReference type="Gene3D" id="3.40.50.10540">
    <property type="entry name" value="Crotonobetainyl-coa:carnitine coa-transferase, domain 1"/>
    <property type="match status" value="2"/>
</dbReference>
<name>A0AAU2ADG2_9ACTN</name>
<dbReference type="EMBL" id="CP108222">
    <property type="protein sequence ID" value="WTT21969.1"/>
    <property type="molecule type" value="Genomic_DNA"/>
</dbReference>
<dbReference type="Pfam" id="PF02515">
    <property type="entry name" value="CoA_transf_3"/>
    <property type="match status" value="2"/>
</dbReference>
<evidence type="ECO:0000256" key="2">
    <source>
        <dbReference type="SAM" id="MobiDB-lite"/>
    </source>
</evidence>
<dbReference type="SUPFAM" id="SSF89796">
    <property type="entry name" value="CoA-transferase family III (CaiB/BaiF)"/>
    <property type="match status" value="2"/>
</dbReference>
<evidence type="ECO:0000256" key="1">
    <source>
        <dbReference type="ARBA" id="ARBA00022679"/>
    </source>
</evidence>
<dbReference type="PANTHER" id="PTHR48207:SF3">
    <property type="entry name" value="SUCCINATE--HYDROXYMETHYLGLUTARATE COA-TRANSFERASE"/>
    <property type="match status" value="1"/>
</dbReference>
<accession>A0AAU2ADG2</accession>
<feature type="region of interest" description="Disordered" evidence="2">
    <location>
        <begin position="338"/>
        <end position="357"/>
    </location>
</feature>
<feature type="region of interest" description="Disordered" evidence="2">
    <location>
        <begin position="746"/>
        <end position="766"/>
    </location>
</feature>
<dbReference type="PANTHER" id="PTHR48207">
    <property type="entry name" value="SUCCINATE--HYDROXYMETHYLGLUTARATE COA-TRANSFERASE"/>
    <property type="match status" value="1"/>
</dbReference>
<dbReference type="AlphaFoldDB" id="A0AAU2ADG2"/>
<dbReference type="GO" id="GO:0008410">
    <property type="term" value="F:CoA-transferase activity"/>
    <property type="evidence" value="ECO:0007669"/>
    <property type="project" value="TreeGrafter"/>
</dbReference>
<dbReference type="InterPro" id="IPR023606">
    <property type="entry name" value="CoA-Trfase_III_dom_1_sf"/>
</dbReference>
<reference evidence="3" key="1">
    <citation type="submission" date="2022-10" db="EMBL/GenBank/DDBJ databases">
        <title>The complete genomes of actinobacterial strains from the NBC collection.</title>
        <authorList>
            <person name="Joergensen T.S."/>
            <person name="Alvarez Arevalo M."/>
            <person name="Sterndorff E.B."/>
            <person name="Faurdal D."/>
            <person name="Vuksanovic O."/>
            <person name="Mourched A.-S."/>
            <person name="Charusanti P."/>
            <person name="Shaw S."/>
            <person name="Blin K."/>
            <person name="Weber T."/>
        </authorList>
    </citation>
    <scope>NUCLEOTIDE SEQUENCE</scope>
    <source>
        <strain evidence="3">NBC_00093</strain>
    </source>
</reference>
<proteinExistence type="predicted"/>
<evidence type="ECO:0000313" key="3">
    <source>
        <dbReference type="EMBL" id="WTT21969.1"/>
    </source>
</evidence>
<protein>
    <submittedName>
        <fullName evidence="3">CoA transferase</fullName>
    </submittedName>
</protein>
<dbReference type="InterPro" id="IPR044855">
    <property type="entry name" value="CoA-Trfase_III_dom3_sf"/>
</dbReference>